<comment type="similarity">
    <text evidence="2">Belongs to the sulfatase family.</text>
</comment>
<dbReference type="RefSeq" id="WP_205423438.1">
    <property type="nucleotide sequence ID" value="NZ_CP038437.2"/>
</dbReference>
<keyword evidence="5" id="KW-0378">Hydrolase</keyword>
<evidence type="ECO:0000256" key="2">
    <source>
        <dbReference type="ARBA" id="ARBA00008779"/>
    </source>
</evidence>
<evidence type="ECO:0000256" key="6">
    <source>
        <dbReference type="ARBA" id="ARBA00022837"/>
    </source>
</evidence>
<evidence type="ECO:0000256" key="1">
    <source>
        <dbReference type="ARBA" id="ARBA00001913"/>
    </source>
</evidence>
<evidence type="ECO:0000313" key="9">
    <source>
        <dbReference type="EMBL" id="QEM83852.2"/>
    </source>
</evidence>
<organism evidence="9 10">
    <name type="scientific">Halomonas binhaiensis</name>
    <dbReference type="NCBI Taxonomy" id="2562282"/>
    <lineage>
        <taxon>Bacteria</taxon>
        <taxon>Pseudomonadati</taxon>
        <taxon>Pseudomonadota</taxon>
        <taxon>Gammaproteobacteria</taxon>
        <taxon>Oceanospirillales</taxon>
        <taxon>Halomonadaceae</taxon>
        <taxon>Halomonas</taxon>
    </lineage>
</organism>
<dbReference type="Pfam" id="PF00884">
    <property type="entry name" value="Sulfatase"/>
    <property type="match status" value="1"/>
</dbReference>
<comment type="cofactor">
    <cofactor evidence="1">
        <name>Ca(2+)</name>
        <dbReference type="ChEBI" id="CHEBI:29108"/>
    </cofactor>
</comment>
<dbReference type="CDD" id="cd16142">
    <property type="entry name" value="ARS_like"/>
    <property type="match status" value="1"/>
</dbReference>
<evidence type="ECO:0000313" key="10">
    <source>
        <dbReference type="Proteomes" id="UP000324285"/>
    </source>
</evidence>
<accession>A0A856QV08</accession>
<keyword evidence="6" id="KW-0106">Calcium</keyword>
<feature type="domain" description="Sulfatase N-terminal" evidence="8">
    <location>
        <begin position="42"/>
        <end position="377"/>
    </location>
</feature>
<protein>
    <submittedName>
        <fullName evidence="9">Arylsulfatase</fullName>
    </submittedName>
</protein>
<dbReference type="GO" id="GO:0004065">
    <property type="term" value="F:arylsulfatase activity"/>
    <property type="evidence" value="ECO:0007669"/>
    <property type="project" value="TreeGrafter"/>
</dbReference>
<dbReference type="AlphaFoldDB" id="A0A856QV08"/>
<keyword evidence="4 7" id="KW-0732">Signal</keyword>
<proteinExistence type="inferred from homology"/>
<reference evidence="9" key="1">
    <citation type="submission" date="2021-02" db="EMBL/GenBank/DDBJ databases">
        <title>Strain Y2R2, a novel species of the genus Halomonas.</title>
        <authorList>
            <person name="Huang H."/>
        </authorList>
    </citation>
    <scope>NUCLEOTIDE SEQUENCE</scope>
    <source>
        <strain evidence="9">Y2R2</strain>
    </source>
</reference>
<name>A0A856QV08_9GAMM</name>
<dbReference type="SUPFAM" id="SSF53649">
    <property type="entry name" value="Alkaline phosphatase-like"/>
    <property type="match status" value="1"/>
</dbReference>
<dbReference type="Proteomes" id="UP000324285">
    <property type="component" value="Chromosome"/>
</dbReference>
<dbReference type="Gene3D" id="3.40.720.10">
    <property type="entry name" value="Alkaline Phosphatase, subunit A"/>
    <property type="match status" value="1"/>
</dbReference>
<evidence type="ECO:0000256" key="3">
    <source>
        <dbReference type="ARBA" id="ARBA00022723"/>
    </source>
</evidence>
<dbReference type="KEGG" id="hbh:E4T21_01220"/>
<keyword evidence="10" id="KW-1185">Reference proteome</keyword>
<dbReference type="PANTHER" id="PTHR42693">
    <property type="entry name" value="ARYLSULFATASE FAMILY MEMBER"/>
    <property type="match status" value="1"/>
</dbReference>
<dbReference type="GO" id="GO:0046872">
    <property type="term" value="F:metal ion binding"/>
    <property type="evidence" value="ECO:0007669"/>
    <property type="project" value="UniProtKB-KW"/>
</dbReference>
<dbReference type="InterPro" id="IPR017850">
    <property type="entry name" value="Alkaline_phosphatase_core_sf"/>
</dbReference>
<feature type="signal peptide" evidence="7">
    <location>
        <begin position="1"/>
        <end position="23"/>
    </location>
</feature>
<evidence type="ECO:0000256" key="4">
    <source>
        <dbReference type="ARBA" id="ARBA00022729"/>
    </source>
</evidence>
<evidence type="ECO:0000256" key="7">
    <source>
        <dbReference type="SAM" id="SignalP"/>
    </source>
</evidence>
<dbReference type="EMBL" id="CP038437">
    <property type="protein sequence ID" value="QEM83852.2"/>
    <property type="molecule type" value="Genomic_DNA"/>
</dbReference>
<dbReference type="PANTHER" id="PTHR42693:SF42">
    <property type="entry name" value="ARYLSULFATASE G"/>
    <property type="match status" value="1"/>
</dbReference>
<evidence type="ECO:0000256" key="5">
    <source>
        <dbReference type="ARBA" id="ARBA00022801"/>
    </source>
</evidence>
<gene>
    <name evidence="9" type="ORF">E4T21_01220</name>
</gene>
<keyword evidence="3" id="KW-0479">Metal-binding</keyword>
<dbReference type="Gene3D" id="3.30.1120.10">
    <property type="match status" value="1"/>
</dbReference>
<feature type="chain" id="PRO_5032930046" evidence="7">
    <location>
        <begin position="24"/>
        <end position="552"/>
    </location>
</feature>
<sequence>MITKAQSGAAIVAGLLVMGQAMAQEQEATDEHTSYPTYGTKPNIVLIVSDDTGYWDLGAYLGGKARGMDTPNLDRMADEGMMFTDFYAQASCTPGRAAMQTGRNPNRSGMTTVAFQGQGGGLPEEEWTLASVLKQADYNTYFSGKWHLGEADYAMPIAQGYDKMENVLLYHLNAMTYALDGWNPQISEEQRKFFEDSTIGILEGEAGEKPTEVLSMADMTEKDLANLDTMTAEKAVAEMERLAGLDQPFFMSINWSANHQPNLPADEFVGASDVKSKYGDKVVEMDAQTGKLLDKIKELGIEDNTLIVYTVDNGAWQDVHPDSGMTPFRGSKGTDREGGWRVPAIFKWKGHIDSGARSSEIAGGLDLMATFAHLAGVELPKEDRAGEPIIFDSYDMAPILFSDVDDELWKRDSWLYFTETELMPGAIRIGHWKAVFNQKGDNGAIAGSEAPAAELGWRGPSQYSDVVPQIFNLWEDPQERYDIFMASGRENTWALPFFSEELKKVAESYMEYPPRPLQSDAYSGPLTIKRFRALEKVQEILKEKNIQVDLSN</sequence>
<dbReference type="InterPro" id="IPR000917">
    <property type="entry name" value="Sulfatase_N"/>
</dbReference>
<evidence type="ECO:0000259" key="8">
    <source>
        <dbReference type="Pfam" id="PF00884"/>
    </source>
</evidence>
<dbReference type="InterPro" id="IPR050738">
    <property type="entry name" value="Sulfatase"/>
</dbReference>